<dbReference type="InterPro" id="IPR000215">
    <property type="entry name" value="Serpin_fam"/>
</dbReference>
<proteinExistence type="inferred from homology"/>
<dbReference type="Pfam" id="PF00079">
    <property type="entry name" value="Serpin"/>
    <property type="match status" value="1"/>
</dbReference>
<feature type="signal peptide" evidence="6">
    <location>
        <begin position="1"/>
        <end position="19"/>
    </location>
</feature>
<keyword evidence="4" id="KW-0722">Serine protease inhibitor</keyword>
<reference evidence="8" key="1">
    <citation type="submission" date="2021-06" db="EMBL/GenBank/DDBJ databases">
        <authorList>
            <consortium name="Wellcome Sanger Institute Data Sharing"/>
        </authorList>
    </citation>
    <scope>NUCLEOTIDE SEQUENCE [LARGE SCALE GENOMIC DNA]</scope>
</reference>
<dbReference type="Ensembl" id="ENSECRT00000009638.1">
    <property type="protein sequence ID" value="ENSECRP00000009486.1"/>
    <property type="gene ID" value="ENSECRG00000006348.1"/>
</dbReference>
<evidence type="ECO:0000313" key="8">
    <source>
        <dbReference type="Ensembl" id="ENSECRP00000009486.1"/>
    </source>
</evidence>
<dbReference type="InterPro" id="IPR042185">
    <property type="entry name" value="Serpin_sf_2"/>
</dbReference>
<dbReference type="GO" id="GO:0033363">
    <property type="term" value="P:secretory granule organization"/>
    <property type="evidence" value="ECO:0007669"/>
    <property type="project" value="UniProtKB-ARBA"/>
</dbReference>
<evidence type="ECO:0000259" key="7">
    <source>
        <dbReference type="SMART" id="SM00093"/>
    </source>
</evidence>
<feature type="chain" id="PRO_5034035582" evidence="6">
    <location>
        <begin position="20"/>
        <end position="396"/>
    </location>
</feature>
<dbReference type="SUPFAM" id="SSF56574">
    <property type="entry name" value="Serpins"/>
    <property type="match status" value="1"/>
</dbReference>
<dbReference type="OrthoDB" id="671595at2759"/>
<dbReference type="GO" id="GO:0010757">
    <property type="term" value="P:negative regulation of plasminogen activation"/>
    <property type="evidence" value="ECO:0007669"/>
    <property type="project" value="TreeGrafter"/>
</dbReference>
<organism evidence="8 9">
    <name type="scientific">Erpetoichthys calabaricus</name>
    <name type="common">Rope fish</name>
    <name type="synonym">Calamoichthys calabaricus</name>
    <dbReference type="NCBI Taxonomy" id="27687"/>
    <lineage>
        <taxon>Eukaryota</taxon>
        <taxon>Metazoa</taxon>
        <taxon>Chordata</taxon>
        <taxon>Craniata</taxon>
        <taxon>Vertebrata</taxon>
        <taxon>Euteleostomi</taxon>
        <taxon>Actinopterygii</taxon>
        <taxon>Polypteriformes</taxon>
        <taxon>Polypteridae</taxon>
        <taxon>Erpetoichthys</taxon>
    </lineage>
</organism>
<feature type="domain" description="Serpin" evidence="7">
    <location>
        <begin position="36"/>
        <end position="396"/>
    </location>
</feature>
<dbReference type="FunFam" id="3.30.497.10:FF:000006">
    <property type="entry name" value="Plasminogen activator inhibitor 1"/>
    <property type="match status" value="1"/>
</dbReference>
<dbReference type="FunFam" id="2.10.310.10:FF:000001">
    <property type="entry name" value="Serpin family A member 1"/>
    <property type="match status" value="1"/>
</dbReference>
<dbReference type="SMART" id="SM00093">
    <property type="entry name" value="SERPIN"/>
    <property type="match status" value="1"/>
</dbReference>
<dbReference type="PROSITE" id="PS00284">
    <property type="entry name" value="SERPIN"/>
    <property type="match status" value="1"/>
</dbReference>
<dbReference type="InterPro" id="IPR023796">
    <property type="entry name" value="Serpin_dom"/>
</dbReference>
<dbReference type="Gene3D" id="3.30.497.10">
    <property type="entry name" value="Antithrombin, subunit I, domain 2"/>
    <property type="match status" value="1"/>
</dbReference>
<accession>A0A8C4X718</accession>
<dbReference type="InterPro" id="IPR042178">
    <property type="entry name" value="Serpin_sf_1"/>
</dbReference>
<comment type="similarity">
    <text evidence="1 5">Belongs to the serpin family.</text>
</comment>
<dbReference type="GO" id="GO:0030195">
    <property type="term" value="P:negative regulation of blood coagulation"/>
    <property type="evidence" value="ECO:0007669"/>
    <property type="project" value="UniProtKB-ARBA"/>
</dbReference>
<dbReference type="PANTHER" id="PTHR11461">
    <property type="entry name" value="SERINE PROTEASE INHIBITOR, SERPIN"/>
    <property type="match status" value="1"/>
</dbReference>
<evidence type="ECO:0000256" key="5">
    <source>
        <dbReference type="RuleBase" id="RU000411"/>
    </source>
</evidence>
<reference evidence="8" key="3">
    <citation type="submission" date="2025-09" db="UniProtKB">
        <authorList>
            <consortium name="Ensembl"/>
        </authorList>
    </citation>
    <scope>IDENTIFICATION</scope>
</reference>
<keyword evidence="2" id="KW-0646">Protease inhibitor</keyword>
<sequence>MGHLICLLLLGVAVSFVQNQHVGQLAYGELGSDFGIQVFAEVAKLQPRINIVMSPHGIANVLGILQVGADGNTKKQLVTAMRYGMNGASKMLRKIQKSISSRKNKDIVTVANGMFAQKGLKMEEPFVTRSKDMFQCEVRSVNFGDADKAAAFINEWVKNKTKDMIDHIIGQDSLNPLVKLVVVNAIYFKGMWASRFQAENTKLRNFSGGDGTVYQVPMMAQLSLFNIGSTSTPDGLQYTYIELPYHGNSISMLVAFPVNYNTPLSELLPHISTKTIQSWLGLMTQRRVGLVIPKFTVETETDLKPYLSALGIKDMFQAGKANFAKITRSEQLSVSKAFQKAKIEVNEEGTKASAATAVVMMARSSPQWIIIDRPFVFFIRHNPTGTILFMGQINKP</sequence>
<keyword evidence="3 6" id="KW-0732">Signal</keyword>
<dbReference type="Proteomes" id="UP000694620">
    <property type="component" value="Chromosome 2"/>
</dbReference>
<name>A0A8C4X718_ERPCA</name>
<dbReference type="GeneID" id="114646292"/>
<dbReference type="PANTHER" id="PTHR11461:SF48">
    <property type="entry name" value="GLIA-DERIVED NEXIN"/>
    <property type="match status" value="1"/>
</dbReference>
<dbReference type="RefSeq" id="XP_028650252.1">
    <property type="nucleotide sequence ID" value="XM_028794419.2"/>
</dbReference>
<evidence type="ECO:0000256" key="1">
    <source>
        <dbReference type="ARBA" id="ARBA00009500"/>
    </source>
</evidence>
<dbReference type="InterPro" id="IPR036186">
    <property type="entry name" value="Serpin_sf"/>
</dbReference>
<dbReference type="RefSeq" id="XP_028650251.1">
    <property type="nucleotide sequence ID" value="XM_028794418.2"/>
</dbReference>
<dbReference type="GO" id="GO:0005615">
    <property type="term" value="C:extracellular space"/>
    <property type="evidence" value="ECO:0007669"/>
    <property type="project" value="InterPro"/>
</dbReference>
<dbReference type="GO" id="GO:0044706">
    <property type="term" value="P:multi-multicellular organism process"/>
    <property type="evidence" value="ECO:0007669"/>
    <property type="project" value="UniProtKB-ARBA"/>
</dbReference>
<dbReference type="AlphaFoldDB" id="A0A8C4X718"/>
<evidence type="ECO:0000256" key="6">
    <source>
        <dbReference type="SAM" id="SignalP"/>
    </source>
</evidence>
<dbReference type="RefSeq" id="XP_028650253.1">
    <property type="nucleotide sequence ID" value="XM_028794420.2"/>
</dbReference>
<evidence type="ECO:0000256" key="3">
    <source>
        <dbReference type="ARBA" id="ARBA00022729"/>
    </source>
</evidence>
<evidence type="ECO:0000256" key="4">
    <source>
        <dbReference type="ARBA" id="ARBA00022900"/>
    </source>
</evidence>
<evidence type="ECO:0000256" key="2">
    <source>
        <dbReference type="ARBA" id="ARBA00022690"/>
    </source>
</evidence>
<dbReference type="Gene3D" id="2.30.39.10">
    <property type="entry name" value="Alpha-1-antitrypsin, domain 1"/>
    <property type="match status" value="1"/>
</dbReference>
<dbReference type="FunFam" id="2.30.39.10:FF:000035">
    <property type="entry name" value="Serine protease inhibitor (serpin) 16"/>
    <property type="match status" value="1"/>
</dbReference>
<evidence type="ECO:0000313" key="9">
    <source>
        <dbReference type="Proteomes" id="UP000694620"/>
    </source>
</evidence>
<dbReference type="CTD" id="5270"/>
<dbReference type="GO" id="GO:0004867">
    <property type="term" value="F:serine-type endopeptidase inhibitor activity"/>
    <property type="evidence" value="ECO:0007669"/>
    <property type="project" value="UniProtKB-KW"/>
</dbReference>
<dbReference type="GeneTree" id="ENSGT00940000158424"/>
<gene>
    <name evidence="8" type="primary">SERPINE2</name>
    <name evidence="8" type="synonym">serpine2</name>
</gene>
<dbReference type="InterPro" id="IPR023795">
    <property type="entry name" value="Serpin_CS"/>
</dbReference>
<keyword evidence="9" id="KW-1185">Reference proteome</keyword>
<reference evidence="8" key="2">
    <citation type="submission" date="2025-08" db="UniProtKB">
        <authorList>
            <consortium name="Ensembl"/>
        </authorList>
    </citation>
    <scope>IDENTIFICATION</scope>
</reference>
<protein>
    <submittedName>
        <fullName evidence="8">Serpin peptidase inhibitor, clade E (nexin, plasminogen activator inhibitor type 1), member 2</fullName>
    </submittedName>
</protein>